<evidence type="ECO:0000313" key="2">
    <source>
        <dbReference type="EMBL" id="CAL1168056.1"/>
    </source>
</evidence>
<accession>A0A9P1GI04</accession>
<dbReference type="AlphaFoldDB" id="A0A9P1GI04"/>
<proteinExistence type="predicted"/>
<organism evidence="1">
    <name type="scientific">Cladocopium goreaui</name>
    <dbReference type="NCBI Taxonomy" id="2562237"/>
    <lineage>
        <taxon>Eukaryota</taxon>
        <taxon>Sar</taxon>
        <taxon>Alveolata</taxon>
        <taxon>Dinophyceae</taxon>
        <taxon>Suessiales</taxon>
        <taxon>Symbiodiniaceae</taxon>
        <taxon>Cladocopium</taxon>
    </lineage>
</organism>
<dbReference type="OrthoDB" id="432061at2759"/>
<protein>
    <submittedName>
        <fullName evidence="1">Uncharacterized protein</fullName>
    </submittedName>
</protein>
<reference evidence="2" key="2">
    <citation type="submission" date="2024-04" db="EMBL/GenBank/DDBJ databases">
        <authorList>
            <person name="Chen Y."/>
            <person name="Shah S."/>
            <person name="Dougan E. K."/>
            <person name="Thang M."/>
            <person name="Chan C."/>
        </authorList>
    </citation>
    <scope>NUCLEOTIDE SEQUENCE [LARGE SCALE GENOMIC DNA]</scope>
</reference>
<evidence type="ECO:0000313" key="1">
    <source>
        <dbReference type="EMBL" id="CAI4014681.1"/>
    </source>
</evidence>
<gene>
    <name evidence="1" type="ORF">C1SCF055_LOCUS39568</name>
</gene>
<name>A0A9P1GI04_9DINO</name>
<dbReference type="EMBL" id="CAMXCT030006490">
    <property type="protein sequence ID" value="CAL4801993.1"/>
    <property type="molecule type" value="Genomic_DNA"/>
</dbReference>
<dbReference type="EMBL" id="CAMXCT010006490">
    <property type="protein sequence ID" value="CAI4014681.1"/>
    <property type="molecule type" value="Genomic_DNA"/>
</dbReference>
<comment type="caution">
    <text evidence="1">The sequence shown here is derived from an EMBL/GenBank/DDBJ whole genome shotgun (WGS) entry which is preliminary data.</text>
</comment>
<evidence type="ECO:0000313" key="3">
    <source>
        <dbReference type="Proteomes" id="UP001152797"/>
    </source>
</evidence>
<keyword evidence="3" id="KW-1185">Reference proteome</keyword>
<dbReference type="Proteomes" id="UP001152797">
    <property type="component" value="Unassembled WGS sequence"/>
</dbReference>
<reference evidence="1" key="1">
    <citation type="submission" date="2022-10" db="EMBL/GenBank/DDBJ databases">
        <authorList>
            <person name="Chen Y."/>
            <person name="Dougan E. K."/>
            <person name="Chan C."/>
            <person name="Rhodes N."/>
            <person name="Thang M."/>
        </authorList>
    </citation>
    <scope>NUCLEOTIDE SEQUENCE</scope>
</reference>
<sequence>MWKLARLNWGARRFRHICWCAATHGLPISYPFRTRHRNLEFSPSHSQSALQLLSFSQRSTCPAAYIDWIMNFKEIPIKNPHTLPSHFGPGSQWGKPFYPMGQECEKINVPRSRGTNPLSLSATASWQCLPNTRFERSMRVLHDPPSARSCIVSHNAEGLFMDSQSHYTKVGSKHLCDPRPDHPHALARTISVPSMHPYNERRALLHDPTPWHFNDAFTTSNESYGLFYSSHMLKQPMVMRRNNFEWQREKRRMK</sequence>
<dbReference type="EMBL" id="CAMXCT020006490">
    <property type="protein sequence ID" value="CAL1168056.1"/>
    <property type="molecule type" value="Genomic_DNA"/>
</dbReference>